<comment type="caution">
    <text evidence="3">The sequence shown here is derived from an EMBL/GenBank/DDBJ whole genome shotgun (WGS) entry which is preliminary data.</text>
</comment>
<feature type="region of interest" description="Disordered" evidence="2">
    <location>
        <begin position="514"/>
        <end position="579"/>
    </location>
</feature>
<feature type="compositionally biased region" description="Low complexity" evidence="2">
    <location>
        <begin position="808"/>
        <end position="817"/>
    </location>
</feature>
<feature type="compositionally biased region" description="Basic and acidic residues" evidence="2">
    <location>
        <begin position="599"/>
        <end position="608"/>
    </location>
</feature>
<dbReference type="AlphaFoldDB" id="A0ABD3PGF8"/>
<feature type="region of interest" description="Disordered" evidence="2">
    <location>
        <begin position="425"/>
        <end position="456"/>
    </location>
</feature>
<feature type="compositionally biased region" description="Acidic residues" evidence="2">
    <location>
        <begin position="916"/>
        <end position="942"/>
    </location>
</feature>
<feature type="coiled-coil region" evidence="1">
    <location>
        <begin position="684"/>
        <end position="711"/>
    </location>
</feature>
<organism evidence="3 4">
    <name type="scientific">Stephanodiscus triporus</name>
    <dbReference type="NCBI Taxonomy" id="2934178"/>
    <lineage>
        <taxon>Eukaryota</taxon>
        <taxon>Sar</taxon>
        <taxon>Stramenopiles</taxon>
        <taxon>Ochrophyta</taxon>
        <taxon>Bacillariophyta</taxon>
        <taxon>Coscinodiscophyceae</taxon>
        <taxon>Thalassiosirophycidae</taxon>
        <taxon>Stephanodiscales</taxon>
        <taxon>Stephanodiscaceae</taxon>
        <taxon>Stephanodiscus</taxon>
    </lineage>
</organism>
<feature type="compositionally biased region" description="Low complexity" evidence="2">
    <location>
        <begin position="650"/>
        <end position="662"/>
    </location>
</feature>
<feature type="compositionally biased region" description="Low complexity" evidence="2">
    <location>
        <begin position="532"/>
        <end position="547"/>
    </location>
</feature>
<keyword evidence="1" id="KW-0175">Coiled coil</keyword>
<dbReference type="Proteomes" id="UP001530315">
    <property type="component" value="Unassembled WGS sequence"/>
</dbReference>
<evidence type="ECO:0000313" key="4">
    <source>
        <dbReference type="Proteomes" id="UP001530315"/>
    </source>
</evidence>
<sequence length="942" mass="100635">MSFFATNPIEVPTKLDSSSCKENGGNGGGGDEAMDRRRRSSASLDVAASIFSSMQELEASGRDLSSLGLCSLGLGSRGLSGGMVGGGGHPHLGGIMGSGYGMVEGGHMGGLGLTGNGGGGVDFHRDALVGAALGLRDSNRSLASFSVYPAPFRPHPRSSSIRSNASVEIDALLAGMNEPVGGGGGDSVGATISVGGGGGGPTCDPAAALLAQTAALRRIEVEEMLLQQKQHRGIWPYQTSNGGTKDSLLPGLDGLASLFKGNLMREYTPVQNSPKQQLSHRHRHNHHQQQQQLMMLQQLRDIGREERPRRLHSMDFTPEELLLEVTRRKRSMATTMGKDMSDIGVVGGGGGGGGGEGITKKQGSFTAAGIADLEGNYDLVNLYNLMGNGHKGTSSMNLLGGGGGIRDGEVEGAVLSSGIDRPLDNGIISDDGGGNAPRRRLPSTSRRAEGLFTGGERGGELENVVITVPTMKQSTDRQRRRHGLSRESPRAEGLFTGGERGGELENVVITVPTMKQSLKSTDRQRRRHGLSRESPSSTSSTIVTDPPMLEGDDAKETDVKGTNSNKREKMMKKSHSSTASFDALLSALAKVEREENDESGAKEDDDKSSSSFASSMGMTDGGSKRDVGPSHGEASRHLEGNASLRGRTTAHPSAAPAAPGMDAHASLTQSEMAMMREQLIMHELALREQRLREQELQDQELQEEHIQMQHRALRVNALRERLAWAAALGGGGSVGVDSDIGHGLTSLLRGFDRDVTVSGIGGLRSFPHSLPSFVNPNLMQAMLARVQGLPGSLHLNQADDHTPDAKKVAPTPTAAAAPRPPSPKKISPQESLQLFLDTYGDDAKKSCESMLHAISETEKSLVAIHAWDRSQGLRKCHSRTVVKTRRSRAQVKAFLTGNDLPVELKKRRKRKKTEEKEEGEEDDEVILQNDEDDEEEDMHPQW</sequence>
<evidence type="ECO:0000313" key="3">
    <source>
        <dbReference type="EMBL" id="KAL3786381.1"/>
    </source>
</evidence>
<feature type="region of interest" description="Disordered" evidence="2">
    <location>
        <begin position="898"/>
        <end position="942"/>
    </location>
</feature>
<name>A0ABD3PGF8_9STRA</name>
<gene>
    <name evidence="3" type="ORF">ACHAW5_004778</name>
</gene>
<feature type="compositionally biased region" description="Basic and acidic residues" evidence="2">
    <location>
        <begin position="622"/>
        <end position="639"/>
    </location>
</feature>
<accession>A0ABD3PGF8</accession>
<keyword evidence="4" id="KW-1185">Reference proteome</keyword>
<proteinExistence type="predicted"/>
<reference evidence="3 4" key="1">
    <citation type="submission" date="2024-10" db="EMBL/GenBank/DDBJ databases">
        <title>Updated reference genomes for cyclostephanoid diatoms.</title>
        <authorList>
            <person name="Roberts W.R."/>
            <person name="Alverson A.J."/>
        </authorList>
    </citation>
    <scope>NUCLEOTIDE SEQUENCE [LARGE SCALE GENOMIC DNA]</scope>
    <source>
        <strain evidence="3 4">AJA276-08</strain>
    </source>
</reference>
<dbReference type="EMBL" id="JALLAZ020000832">
    <property type="protein sequence ID" value="KAL3786381.1"/>
    <property type="molecule type" value="Genomic_DNA"/>
</dbReference>
<protein>
    <submittedName>
        <fullName evidence="3">Uncharacterized protein</fullName>
    </submittedName>
</protein>
<feature type="region of interest" description="Disordered" evidence="2">
    <location>
        <begin position="472"/>
        <end position="499"/>
    </location>
</feature>
<feature type="region of interest" description="Disordered" evidence="2">
    <location>
        <begin position="793"/>
        <end position="828"/>
    </location>
</feature>
<feature type="region of interest" description="Disordered" evidence="2">
    <location>
        <begin position="591"/>
        <end position="662"/>
    </location>
</feature>
<feature type="compositionally biased region" description="Low complexity" evidence="2">
    <location>
        <begin position="609"/>
        <end position="618"/>
    </location>
</feature>
<evidence type="ECO:0000256" key="2">
    <source>
        <dbReference type="SAM" id="MobiDB-lite"/>
    </source>
</evidence>
<feature type="region of interest" description="Disordered" evidence="2">
    <location>
        <begin position="14"/>
        <end position="39"/>
    </location>
</feature>
<feature type="compositionally biased region" description="Basic and acidic residues" evidence="2">
    <location>
        <begin position="797"/>
        <end position="807"/>
    </location>
</feature>
<evidence type="ECO:0000256" key="1">
    <source>
        <dbReference type="SAM" id="Coils"/>
    </source>
</evidence>